<dbReference type="AlphaFoldDB" id="C7G9N0"/>
<protein>
    <submittedName>
        <fullName evidence="1">Uncharacterized protein</fullName>
    </submittedName>
</protein>
<name>C7G9N0_9FIRM</name>
<organism evidence="1 2">
    <name type="scientific">Roseburia intestinalis L1-82</name>
    <dbReference type="NCBI Taxonomy" id="536231"/>
    <lineage>
        <taxon>Bacteria</taxon>
        <taxon>Bacillati</taxon>
        <taxon>Bacillota</taxon>
        <taxon>Clostridia</taxon>
        <taxon>Lachnospirales</taxon>
        <taxon>Lachnospiraceae</taxon>
        <taxon>Roseburia</taxon>
    </lineage>
</organism>
<sequence length="40" mass="4595">MNFLLTQKKSLHCCTLVFILLLNRTFCDGTQDMIYNKGGI</sequence>
<gene>
    <name evidence="1" type="ORF">ROSINTL182_06609</name>
</gene>
<dbReference type="HOGENOM" id="CLU_3295892_0_0_9"/>
<evidence type="ECO:0000313" key="2">
    <source>
        <dbReference type="Proteomes" id="UP000004828"/>
    </source>
</evidence>
<dbReference type="Proteomes" id="UP000004828">
    <property type="component" value="Unassembled WGS sequence"/>
</dbReference>
<dbReference type="EMBL" id="ABYJ02000070">
    <property type="protein sequence ID" value="EEV01441.1"/>
    <property type="molecule type" value="Genomic_DNA"/>
</dbReference>
<proteinExistence type="predicted"/>
<evidence type="ECO:0000313" key="1">
    <source>
        <dbReference type="EMBL" id="EEV01441.1"/>
    </source>
</evidence>
<accession>C7G9N0</accession>
<reference evidence="1 2" key="1">
    <citation type="submission" date="2009-08" db="EMBL/GenBank/DDBJ databases">
        <authorList>
            <person name="Weinstock G."/>
            <person name="Sodergren E."/>
            <person name="Clifton S."/>
            <person name="Fulton L."/>
            <person name="Fulton B."/>
            <person name="Courtney L."/>
            <person name="Fronick C."/>
            <person name="Harrison M."/>
            <person name="Strong C."/>
            <person name="Farmer C."/>
            <person name="Delahaunty K."/>
            <person name="Markovic C."/>
            <person name="Hall O."/>
            <person name="Minx P."/>
            <person name="Tomlinson C."/>
            <person name="Mitreva M."/>
            <person name="Nelson J."/>
            <person name="Hou S."/>
            <person name="Wollam A."/>
            <person name="Pepin K.H."/>
            <person name="Johnson M."/>
            <person name="Bhonagiri V."/>
            <person name="Nash W.E."/>
            <person name="Warren W."/>
            <person name="Chinwalla A."/>
            <person name="Mardis E.R."/>
            <person name="Wilson R.K."/>
        </authorList>
    </citation>
    <scope>NUCLEOTIDE SEQUENCE [LARGE SCALE GENOMIC DNA]</scope>
    <source>
        <strain evidence="1 2">L1-82</strain>
    </source>
</reference>
<comment type="caution">
    <text evidence="1">The sequence shown here is derived from an EMBL/GenBank/DDBJ whole genome shotgun (WGS) entry which is preliminary data.</text>
</comment>